<dbReference type="InterPro" id="IPR034904">
    <property type="entry name" value="FSCA_dom_sf"/>
</dbReference>
<dbReference type="EMBL" id="WAIE01000005">
    <property type="protein sequence ID" value="KAB1441106.1"/>
    <property type="molecule type" value="Genomic_DNA"/>
</dbReference>
<dbReference type="Pfam" id="PF01592">
    <property type="entry name" value="NifU_N"/>
    <property type="match status" value="1"/>
</dbReference>
<evidence type="ECO:0000313" key="15">
    <source>
        <dbReference type="Proteomes" id="UP000438699"/>
    </source>
</evidence>
<dbReference type="OrthoDB" id="9808097at2"/>
<dbReference type="InterPro" id="IPR010238">
    <property type="entry name" value="NIF_FeS_clus_asmbl_NifU"/>
</dbReference>
<evidence type="ECO:0000313" key="14">
    <source>
        <dbReference type="EMBL" id="KAB1441106.1"/>
    </source>
</evidence>
<feature type="binding site" evidence="10">
    <location>
        <position position="61"/>
    </location>
    <ligand>
        <name>Fe cation</name>
        <dbReference type="ChEBI" id="CHEBI:24875"/>
    </ligand>
</feature>
<feature type="domain" description="BFD-like [2Fe-2S]-binding" evidence="13">
    <location>
        <begin position="136"/>
        <end position="185"/>
    </location>
</feature>
<dbReference type="InterPro" id="IPR001075">
    <property type="entry name" value="NIF_FeS_clus_asmbl_NifU_C"/>
</dbReference>
<evidence type="ECO:0000256" key="9">
    <source>
        <dbReference type="PIRNR" id="PIRNR000375"/>
    </source>
</evidence>
<comment type="caution">
    <text evidence="14">The sequence shown here is derived from an EMBL/GenBank/DDBJ whole genome shotgun (WGS) entry which is preliminary data.</text>
</comment>
<comment type="similarity">
    <text evidence="1 9">Belongs to the NifU family.</text>
</comment>
<dbReference type="RefSeq" id="WP_151151361.1">
    <property type="nucleotide sequence ID" value="NZ_WAIE01000005.1"/>
</dbReference>
<keyword evidence="5 10" id="KW-0408">Iron</keyword>
<keyword evidence="3 10" id="KW-0001">2Fe-2S</keyword>
<feature type="domain" description="NIF system FeS cluster assembly NifU C-terminal" evidence="11">
    <location>
        <begin position="216"/>
        <end position="280"/>
    </location>
</feature>
<comment type="function">
    <text evidence="9">May be involved in the formation or repair of [Fe-S] clusters present in iron-sulfur proteins.</text>
</comment>
<sequence length="284" mass="30848">MWEYTDKVKEHFLKPKNAGSLEDADGIGEVGSLACGDALKLFIKVDDNGIITDAKFQTFGCASAIASSSALTEMIIGMNIEQAQKLTNKDIAEYLGGLPREKMHCSVMGQEALEQAIKNYRGEAGTVAEHSHEGELICECFGIFDEEILRAIKENDLKTVEDVTNFTKAGGGCGKCIPDIENLLAQAHGEKATCTVPEPTDSPAAGLTNLQRMRLIEQVIDEEIRPMLQKDGGNIELIDVDRTDVYVRLLGMCVGCPSSQATLKGVVEARLREKVDPEVTIKEG</sequence>
<accession>A0A6N6N289</accession>
<evidence type="ECO:0000256" key="10">
    <source>
        <dbReference type="PIRSR" id="PIRSR000375-1"/>
    </source>
</evidence>
<evidence type="ECO:0000256" key="5">
    <source>
        <dbReference type="ARBA" id="ARBA00023004"/>
    </source>
</evidence>
<dbReference type="AlphaFoldDB" id="A0A6N6N289"/>
<evidence type="ECO:0000256" key="6">
    <source>
        <dbReference type="ARBA" id="ARBA00023014"/>
    </source>
</evidence>
<dbReference type="GO" id="GO:0016226">
    <property type="term" value="P:iron-sulfur cluster assembly"/>
    <property type="evidence" value="ECO:0007669"/>
    <property type="project" value="InterPro"/>
</dbReference>
<gene>
    <name evidence="14" type="primary">nifU</name>
    <name evidence="14" type="ORF">F8A88_11780</name>
</gene>
<dbReference type="GO" id="GO:0051537">
    <property type="term" value="F:2 iron, 2 sulfur cluster binding"/>
    <property type="evidence" value="ECO:0007669"/>
    <property type="project" value="UniProtKB-KW"/>
</dbReference>
<dbReference type="CDD" id="cd19947">
    <property type="entry name" value="NifU_Fer2_BFD-like"/>
    <property type="match status" value="1"/>
</dbReference>
<dbReference type="Pfam" id="PF04324">
    <property type="entry name" value="Fer2_BFD"/>
    <property type="match status" value="1"/>
</dbReference>
<evidence type="ECO:0000256" key="2">
    <source>
        <dbReference type="ARBA" id="ARBA00015278"/>
    </source>
</evidence>
<feature type="binding site" evidence="10">
    <location>
        <position position="140"/>
    </location>
    <ligand>
        <name>[2Fe-2S] cluster</name>
        <dbReference type="ChEBI" id="CHEBI:190135"/>
    </ligand>
</feature>
<keyword evidence="7 9" id="KW-0535">Nitrogen fixation</keyword>
<comment type="cofactor">
    <cofactor evidence="10">
        <name>Fe cation</name>
        <dbReference type="ChEBI" id="CHEBI:24875"/>
    </cofactor>
    <text evidence="10">Binds 1 Fe cation per subunit.</text>
</comment>
<evidence type="ECO:0000259" key="12">
    <source>
        <dbReference type="Pfam" id="PF01592"/>
    </source>
</evidence>
<reference evidence="14 15" key="1">
    <citation type="journal article" date="2017" name="Int. J. Syst. Evol. Microbiol.">
        <title>Desulfovibrio senegalensis sp. nov., a mesophilic sulfate reducer isolated from marine sediment.</title>
        <authorList>
            <person name="Thioye A."/>
            <person name="Gam Z.B.A."/>
            <person name="Mbengue M."/>
            <person name="Cayol J.L."/>
            <person name="Joseph-Bartoli M."/>
            <person name="Toure-Kane C."/>
            <person name="Labat M."/>
        </authorList>
    </citation>
    <scope>NUCLEOTIDE SEQUENCE [LARGE SCALE GENOMIC DNA]</scope>
    <source>
        <strain evidence="14 15">DSM 101509</strain>
    </source>
</reference>
<dbReference type="PIRSF" id="PIRSF000375">
    <property type="entry name" value="NifU"/>
    <property type="match status" value="1"/>
</dbReference>
<evidence type="ECO:0000256" key="3">
    <source>
        <dbReference type="ARBA" id="ARBA00022714"/>
    </source>
</evidence>
<dbReference type="SUPFAM" id="SSF117916">
    <property type="entry name" value="Fe-S cluster assembly (FSCA) domain-like"/>
    <property type="match status" value="1"/>
</dbReference>
<dbReference type="Proteomes" id="UP000438699">
    <property type="component" value="Unassembled WGS sequence"/>
</dbReference>
<dbReference type="InterPro" id="IPR007419">
    <property type="entry name" value="BFD-like_2Fe2S-bd_dom"/>
</dbReference>
<keyword evidence="6 10" id="KW-0411">Iron-sulfur</keyword>
<evidence type="ECO:0000256" key="7">
    <source>
        <dbReference type="ARBA" id="ARBA00023231"/>
    </source>
</evidence>
<keyword evidence="15" id="KW-1185">Reference proteome</keyword>
<dbReference type="GO" id="GO:0005506">
    <property type="term" value="F:iron ion binding"/>
    <property type="evidence" value="ECO:0007669"/>
    <property type="project" value="InterPro"/>
</dbReference>
<feature type="domain" description="NIF system FeS cluster assembly NifU N-terminal" evidence="12">
    <location>
        <begin position="3"/>
        <end position="123"/>
    </location>
</feature>
<dbReference type="Gene3D" id="3.90.1010.10">
    <property type="match status" value="1"/>
</dbReference>
<dbReference type="InterPro" id="IPR041854">
    <property type="entry name" value="BFD-like_2Fe2S-bd_dom_sf"/>
</dbReference>
<dbReference type="Pfam" id="PF01106">
    <property type="entry name" value="NifU"/>
    <property type="match status" value="1"/>
</dbReference>
<protein>
    <recommendedName>
        <fullName evidence="2 9">Nitrogen fixation protein NifU</fullName>
    </recommendedName>
</protein>
<dbReference type="SUPFAM" id="SSF82649">
    <property type="entry name" value="SufE/NifU"/>
    <property type="match status" value="1"/>
</dbReference>
<evidence type="ECO:0000259" key="13">
    <source>
        <dbReference type="Pfam" id="PF04324"/>
    </source>
</evidence>
<proteinExistence type="inferred from homology"/>
<evidence type="ECO:0000256" key="8">
    <source>
        <dbReference type="ARBA" id="ARBA00034078"/>
    </source>
</evidence>
<feature type="binding site" evidence="10">
    <location>
        <position position="138"/>
    </location>
    <ligand>
        <name>[2Fe-2S] cluster</name>
        <dbReference type="ChEBI" id="CHEBI:190135"/>
    </ligand>
</feature>
<feature type="binding site" evidence="10">
    <location>
        <position position="35"/>
    </location>
    <ligand>
        <name>Fe cation</name>
        <dbReference type="ChEBI" id="CHEBI:24875"/>
    </ligand>
</feature>
<comment type="cofactor">
    <cofactor evidence="10">
        <name>[2Fe-2S] cluster</name>
        <dbReference type="ChEBI" id="CHEBI:190135"/>
    </cofactor>
    <text evidence="10">Binds 1 [2Fe-2S] cluster per subunit.</text>
</comment>
<name>A0A6N6N289_9BACT</name>
<dbReference type="NCBIfam" id="TIGR02000">
    <property type="entry name" value="NifU_proper"/>
    <property type="match status" value="1"/>
</dbReference>
<dbReference type="Gene3D" id="3.30.300.130">
    <property type="entry name" value="Fe-S cluster assembly (FSCA)"/>
    <property type="match status" value="1"/>
</dbReference>
<dbReference type="PANTHER" id="PTHR10093">
    <property type="entry name" value="IRON-SULFUR CLUSTER ASSEMBLY ENZYME NIFU HOMOLOG"/>
    <property type="match status" value="1"/>
</dbReference>
<dbReference type="InterPro" id="IPR002871">
    <property type="entry name" value="NIF_FeS_clus_asmbl_NifU_N"/>
</dbReference>
<keyword evidence="4 10" id="KW-0479">Metal-binding</keyword>
<evidence type="ECO:0000256" key="1">
    <source>
        <dbReference type="ARBA" id="ARBA00006420"/>
    </source>
</evidence>
<evidence type="ECO:0000256" key="4">
    <source>
        <dbReference type="ARBA" id="ARBA00022723"/>
    </source>
</evidence>
<dbReference type="CDD" id="cd06664">
    <property type="entry name" value="IscU_like"/>
    <property type="match status" value="1"/>
</dbReference>
<dbReference type="Gene3D" id="1.10.10.1100">
    <property type="entry name" value="BFD-like [2Fe-2S]-binding domain"/>
    <property type="match status" value="1"/>
</dbReference>
<organism evidence="14 15">
    <name type="scientific">Pseudodesulfovibrio senegalensis</name>
    <dbReference type="NCBI Taxonomy" id="1721087"/>
    <lineage>
        <taxon>Bacteria</taxon>
        <taxon>Pseudomonadati</taxon>
        <taxon>Thermodesulfobacteriota</taxon>
        <taxon>Desulfovibrionia</taxon>
        <taxon>Desulfovibrionales</taxon>
        <taxon>Desulfovibrionaceae</taxon>
    </lineage>
</organism>
<feature type="binding site" evidence="10">
    <location>
        <position position="105"/>
    </location>
    <ligand>
        <name>Fe cation</name>
        <dbReference type="ChEBI" id="CHEBI:24875"/>
    </ligand>
</feature>
<feature type="binding site" evidence="10">
    <location>
        <position position="176"/>
    </location>
    <ligand>
        <name>[2Fe-2S] cluster</name>
        <dbReference type="ChEBI" id="CHEBI:190135"/>
    </ligand>
</feature>
<feature type="binding site" evidence="10">
    <location>
        <position position="173"/>
    </location>
    <ligand>
        <name>[2Fe-2S] cluster</name>
        <dbReference type="ChEBI" id="CHEBI:190135"/>
    </ligand>
</feature>
<dbReference type="InterPro" id="IPR016217">
    <property type="entry name" value="N_fixation_NifU"/>
</dbReference>
<comment type="cofactor">
    <cofactor evidence="8">
        <name>[2Fe-2S] cluster</name>
        <dbReference type="ChEBI" id="CHEBI:190135"/>
    </cofactor>
</comment>
<evidence type="ECO:0000259" key="11">
    <source>
        <dbReference type="Pfam" id="PF01106"/>
    </source>
</evidence>